<evidence type="ECO:0000313" key="2">
    <source>
        <dbReference type="EMBL" id="KAF2248488.1"/>
    </source>
</evidence>
<feature type="region of interest" description="Disordered" evidence="1">
    <location>
        <begin position="121"/>
        <end position="143"/>
    </location>
</feature>
<evidence type="ECO:0000313" key="3">
    <source>
        <dbReference type="Proteomes" id="UP000800094"/>
    </source>
</evidence>
<dbReference type="Proteomes" id="UP000800094">
    <property type="component" value="Unassembled WGS sequence"/>
</dbReference>
<gene>
    <name evidence="2" type="ORF">BU26DRAFT_565880</name>
</gene>
<protein>
    <submittedName>
        <fullName evidence="2">Uncharacterized protein</fullName>
    </submittedName>
</protein>
<dbReference type="AlphaFoldDB" id="A0A6A6IEJ6"/>
<dbReference type="EMBL" id="ML987196">
    <property type="protein sequence ID" value="KAF2248488.1"/>
    <property type="molecule type" value="Genomic_DNA"/>
</dbReference>
<organism evidence="2 3">
    <name type="scientific">Trematosphaeria pertusa</name>
    <dbReference type="NCBI Taxonomy" id="390896"/>
    <lineage>
        <taxon>Eukaryota</taxon>
        <taxon>Fungi</taxon>
        <taxon>Dikarya</taxon>
        <taxon>Ascomycota</taxon>
        <taxon>Pezizomycotina</taxon>
        <taxon>Dothideomycetes</taxon>
        <taxon>Pleosporomycetidae</taxon>
        <taxon>Pleosporales</taxon>
        <taxon>Massarineae</taxon>
        <taxon>Trematosphaeriaceae</taxon>
        <taxon>Trematosphaeria</taxon>
    </lineage>
</organism>
<evidence type="ECO:0000256" key="1">
    <source>
        <dbReference type="SAM" id="MobiDB-lite"/>
    </source>
</evidence>
<dbReference type="GeneID" id="54586775"/>
<name>A0A6A6IEJ6_9PLEO</name>
<feature type="compositionally biased region" description="Polar residues" evidence="1">
    <location>
        <begin position="127"/>
        <end position="143"/>
    </location>
</feature>
<dbReference type="RefSeq" id="XP_033683492.1">
    <property type="nucleotide sequence ID" value="XM_033833445.1"/>
</dbReference>
<accession>A0A6A6IEJ6</accession>
<sequence>MSTPTLPPPSPSTTDAINILRATFRASILHSALEHPASSSPASTSSVAQTEINSVLYKAVVFTVSLHCRHDDASYPTRLFARTSDTVKTVFPDLEKTTCTGKQFLEQKRFLEHISQPAAVDKVRPTSRPSLATQTPSPSHGAQTTLSALHDFRSTLEQLAAPALSSQTSFLEKMRSQLEHVEQTLPFQDRNADPFGVLRRMVREQMLHKGINVVGCYRRLLSLADEGREERKKEQEFMRELERALGILEGLTLGVE</sequence>
<keyword evidence="3" id="KW-1185">Reference proteome</keyword>
<proteinExistence type="predicted"/>
<reference evidence="2" key="1">
    <citation type="journal article" date="2020" name="Stud. Mycol.">
        <title>101 Dothideomycetes genomes: a test case for predicting lifestyles and emergence of pathogens.</title>
        <authorList>
            <person name="Haridas S."/>
            <person name="Albert R."/>
            <person name="Binder M."/>
            <person name="Bloem J."/>
            <person name="Labutti K."/>
            <person name="Salamov A."/>
            <person name="Andreopoulos B."/>
            <person name="Baker S."/>
            <person name="Barry K."/>
            <person name="Bills G."/>
            <person name="Bluhm B."/>
            <person name="Cannon C."/>
            <person name="Castanera R."/>
            <person name="Culley D."/>
            <person name="Daum C."/>
            <person name="Ezra D."/>
            <person name="Gonzalez J."/>
            <person name="Henrissat B."/>
            <person name="Kuo A."/>
            <person name="Liang C."/>
            <person name="Lipzen A."/>
            <person name="Lutzoni F."/>
            <person name="Magnuson J."/>
            <person name="Mondo S."/>
            <person name="Nolan M."/>
            <person name="Ohm R."/>
            <person name="Pangilinan J."/>
            <person name="Park H.-J."/>
            <person name="Ramirez L."/>
            <person name="Alfaro M."/>
            <person name="Sun H."/>
            <person name="Tritt A."/>
            <person name="Yoshinaga Y."/>
            <person name="Zwiers L.-H."/>
            <person name="Turgeon B."/>
            <person name="Goodwin S."/>
            <person name="Spatafora J."/>
            <person name="Crous P."/>
            <person name="Grigoriev I."/>
        </authorList>
    </citation>
    <scope>NUCLEOTIDE SEQUENCE</scope>
    <source>
        <strain evidence="2">CBS 122368</strain>
    </source>
</reference>